<proteinExistence type="predicted"/>
<dbReference type="GeneID" id="60927167"/>
<dbReference type="InterPro" id="IPR029442">
    <property type="entry name" value="GyrI-like"/>
</dbReference>
<dbReference type="EMBL" id="WCSY01000001">
    <property type="protein sequence ID" value="KAB4315929.1"/>
    <property type="molecule type" value="Genomic_DNA"/>
</dbReference>
<dbReference type="Gene3D" id="3.20.80.10">
    <property type="entry name" value="Regulatory factor, effector binding domain"/>
    <property type="match status" value="1"/>
</dbReference>
<feature type="domain" description="AraC effector-binding" evidence="1">
    <location>
        <begin position="5"/>
        <end position="156"/>
    </location>
</feature>
<evidence type="ECO:0000313" key="7">
    <source>
        <dbReference type="Proteomes" id="UP000460317"/>
    </source>
</evidence>
<dbReference type="OMA" id="MDMQDLD"/>
<dbReference type="InterPro" id="IPR010499">
    <property type="entry name" value="AraC_E-bd"/>
</dbReference>
<dbReference type="Pfam" id="PF06445">
    <property type="entry name" value="GyrI-like"/>
    <property type="match status" value="1"/>
</dbReference>
<sequence length="156" mass="17891">MAKISEIMLLQQPEQPALAIEVQTYMKGMSQAIGENFVRIDSLFKKQGEVTTDIPFVEYPDFESLTEDRIKMIIGLKSSKPLQGDEKIQSVILPARRIVVCLHRGNYNELAQLYNEMTEWIKTNGYKASGTSIEYYYSNPDVPEEEHVTRVEMPLL</sequence>
<gene>
    <name evidence="4" type="ORF">GAN91_03860</name>
    <name evidence="3" type="ORF">GAN93_10895</name>
    <name evidence="2" type="ORF">GAO51_00090</name>
</gene>
<evidence type="ECO:0000259" key="1">
    <source>
        <dbReference type="SMART" id="SM00871"/>
    </source>
</evidence>
<name>A0A0P0FF80_BACT4</name>
<evidence type="ECO:0000313" key="3">
    <source>
        <dbReference type="EMBL" id="KAB4452607.1"/>
    </source>
</evidence>
<dbReference type="AlphaFoldDB" id="A0A0P0FF80"/>
<protein>
    <submittedName>
        <fullName evidence="3">GyrI-like domain-containing protein</fullName>
    </submittedName>
</protein>
<comment type="caution">
    <text evidence="3">The sequence shown here is derived from an EMBL/GenBank/DDBJ whole genome shotgun (WGS) entry which is preliminary data.</text>
</comment>
<dbReference type="SMR" id="A0A0P0FF80"/>
<dbReference type="KEGG" id="btho:Btheta7330_02820"/>
<reference evidence="5 6" key="1">
    <citation type="journal article" date="2019" name="Nat. Med.">
        <title>A library of human gut bacterial isolates paired with longitudinal multiomics data enables mechanistic microbiome research.</title>
        <authorList>
            <person name="Poyet M."/>
            <person name="Groussin M."/>
            <person name="Gibbons S.M."/>
            <person name="Avila-Pacheco J."/>
            <person name="Jiang X."/>
            <person name="Kearney S.M."/>
            <person name="Perrotta A.R."/>
            <person name="Berdy B."/>
            <person name="Zhao S."/>
            <person name="Lieberman T.D."/>
            <person name="Swanson P.K."/>
            <person name="Smith M."/>
            <person name="Roesemann S."/>
            <person name="Alexander J.E."/>
            <person name="Rich S.A."/>
            <person name="Livny J."/>
            <person name="Vlamakis H."/>
            <person name="Clish C."/>
            <person name="Bullock K."/>
            <person name="Deik A."/>
            <person name="Scott J."/>
            <person name="Pierce K.A."/>
            <person name="Xavier R.J."/>
            <person name="Alm E.J."/>
        </authorList>
    </citation>
    <scope>NUCLEOTIDE SEQUENCE [LARGE SCALE GENOMIC DNA]</scope>
    <source>
        <strain evidence="4 5">BIOML-A162</strain>
        <strain evidence="3 7">BIOML-A165</strain>
        <strain evidence="2 6">BIOML-A188</strain>
    </source>
</reference>
<dbReference type="EMBL" id="WCRY01000003">
    <property type="protein sequence ID" value="KAB4486047.1"/>
    <property type="molecule type" value="Genomic_DNA"/>
</dbReference>
<dbReference type="SUPFAM" id="SSF55136">
    <property type="entry name" value="Probable bacterial effector-binding domain"/>
    <property type="match status" value="1"/>
</dbReference>
<dbReference type="EMBL" id="WCSB01000008">
    <property type="protein sequence ID" value="KAB4452607.1"/>
    <property type="molecule type" value="Genomic_DNA"/>
</dbReference>
<dbReference type="Proteomes" id="UP000436858">
    <property type="component" value="Unassembled WGS sequence"/>
</dbReference>
<dbReference type="Proteomes" id="UP000460317">
    <property type="component" value="Unassembled WGS sequence"/>
</dbReference>
<dbReference type="SMART" id="SM00871">
    <property type="entry name" value="AraC_E_bind"/>
    <property type="match status" value="1"/>
</dbReference>
<evidence type="ECO:0000313" key="5">
    <source>
        <dbReference type="Proteomes" id="UP000436858"/>
    </source>
</evidence>
<evidence type="ECO:0000313" key="4">
    <source>
        <dbReference type="EMBL" id="KAB4486047.1"/>
    </source>
</evidence>
<organism evidence="3 7">
    <name type="scientific">Bacteroides thetaiotaomicron</name>
    <dbReference type="NCBI Taxonomy" id="818"/>
    <lineage>
        <taxon>Bacteria</taxon>
        <taxon>Pseudomonadati</taxon>
        <taxon>Bacteroidota</taxon>
        <taxon>Bacteroidia</taxon>
        <taxon>Bacteroidales</taxon>
        <taxon>Bacteroidaceae</taxon>
        <taxon>Bacteroides</taxon>
    </lineage>
</organism>
<evidence type="ECO:0000313" key="6">
    <source>
        <dbReference type="Proteomes" id="UP000440614"/>
    </source>
</evidence>
<evidence type="ECO:0000313" key="2">
    <source>
        <dbReference type="EMBL" id="KAB4315929.1"/>
    </source>
</evidence>
<dbReference type="InterPro" id="IPR011256">
    <property type="entry name" value="Reg_factor_effector_dom_sf"/>
</dbReference>
<dbReference type="RefSeq" id="WP_011107647.1">
    <property type="nucleotide sequence ID" value="NZ_CAXKYD010000001.1"/>
</dbReference>
<dbReference type="Proteomes" id="UP000440614">
    <property type="component" value="Unassembled WGS sequence"/>
</dbReference>
<accession>A0A0P0FF80</accession>